<evidence type="ECO:0000256" key="4">
    <source>
        <dbReference type="ARBA" id="ARBA00022692"/>
    </source>
</evidence>
<evidence type="ECO:0000256" key="2">
    <source>
        <dbReference type="ARBA" id="ARBA00006375"/>
    </source>
</evidence>
<accession>A0A060RRM0</accession>
<dbReference type="PROSITE" id="PS50920">
    <property type="entry name" value="SOLCAR"/>
    <property type="match status" value="1"/>
</dbReference>
<comment type="similarity">
    <text evidence="2 9">Belongs to the mitochondrial carrier (TC 2.A.29) family.</text>
</comment>
<proteinExistence type="inferred from homology"/>
<dbReference type="Proteomes" id="UP000027581">
    <property type="component" value="Unassembled WGS sequence"/>
</dbReference>
<dbReference type="SUPFAM" id="SSF103506">
    <property type="entry name" value="Mitochondrial carrier"/>
    <property type="match status" value="1"/>
</dbReference>
<reference evidence="10" key="1">
    <citation type="submission" date="2014-01" db="EMBL/GenBank/DDBJ databases">
        <authorList>
            <person name="Aslett M."/>
        </authorList>
    </citation>
    <scope>NUCLEOTIDE SEQUENCE</scope>
    <source>
        <strain evidence="10">CDC</strain>
    </source>
</reference>
<evidence type="ECO:0000313" key="11">
    <source>
        <dbReference type="Proteomes" id="UP000027581"/>
    </source>
</evidence>
<evidence type="ECO:0008006" key="12">
    <source>
        <dbReference type="Google" id="ProtNLM"/>
    </source>
</evidence>
<dbReference type="GO" id="GO:0006862">
    <property type="term" value="P:nucleotide transport"/>
    <property type="evidence" value="ECO:0007669"/>
    <property type="project" value="InterPro"/>
</dbReference>
<feature type="repeat" description="Solcar" evidence="8">
    <location>
        <begin position="174"/>
        <end position="262"/>
    </location>
</feature>
<dbReference type="GO" id="GO:0055085">
    <property type="term" value="P:transmembrane transport"/>
    <property type="evidence" value="ECO:0007669"/>
    <property type="project" value="InterPro"/>
</dbReference>
<comment type="subcellular location">
    <subcellularLocation>
        <location evidence="1">Membrane</location>
        <topology evidence="1">Multi-pass membrane protein</topology>
    </subcellularLocation>
</comment>
<sequence length="360" mass="42488">MLIEKYDEKPKFDLGFSPFYFISYPLYNIQCRSILYKHLNNYEANITYTPLININNLNIKTYIIYIFNSLHQIYNNEGIRGLYKGLIPMLAHIVSKKSIYYFLENVHFVIFRRLRTEKRRDIYDKKLIRNYENNSMNDKENDNNFIGDSINSKIVKQINFVKEENNFIKKKKKKKYFHLSLYHSFYEYVSCILSYPLLNISTKLIIFQNNSRSLLYNIKNIIRLTYMYDGIYGFFKGLNNYLIIQSMDKVLNCFLYRTFSNSCSYDKVVTIKVVLSTCLNTIMAPYIQYSILNRSQSLVPGLCKETTFSQFFSNFNWKSHLSNVSVGLVAAGVQLIIIALLPKDTSKNEDIIDNEKDDNV</sequence>
<evidence type="ECO:0000256" key="7">
    <source>
        <dbReference type="ARBA" id="ARBA00023136"/>
    </source>
</evidence>
<keyword evidence="11" id="KW-1185">Reference proteome</keyword>
<reference evidence="10" key="2">
    <citation type="submission" date="2014-05" db="EMBL/GenBank/DDBJ databases">
        <title>The genome sequences of chimpanzee malaria parasites reveal the path to human adaptation.</title>
        <authorList>
            <person name="Otto T.D."/>
            <person name="Rayner J.C."/>
            <person name="Boehme U."/>
            <person name="Pain A."/>
            <person name="Spottiswoode N."/>
            <person name="Sanders M."/>
            <person name="Quail M."/>
            <person name="Ollomo B."/>
            <person name="Renaud F."/>
            <person name="Thomas A.W."/>
            <person name="Prugnolle F."/>
            <person name="Conway D.J."/>
            <person name="Newbold C."/>
            <person name="Berriman M."/>
        </authorList>
    </citation>
    <scope>NUCLEOTIDE SEQUENCE [LARGE SCALE GENOMIC DNA]</scope>
    <source>
        <strain evidence="10">CDC</strain>
    </source>
</reference>
<organism evidence="10 11">
    <name type="scientific">Plasmodium reichenowi</name>
    <dbReference type="NCBI Taxonomy" id="5854"/>
    <lineage>
        <taxon>Eukaryota</taxon>
        <taxon>Sar</taxon>
        <taxon>Alveolata</taxon>
        <taxon>Apicomplexa</taxon>
        <taxon>Aconoidasida</taxon>
        <taxon>Haemosporida</taxon>
        <taxon>Plasmodiidae</taxon>
        <taxon>Plasmodium</taxon>
        <taxon>Plasmodium (Laverania)</taxon>
    </lineage>
</organism>
<evidence type="ECO:0000313" key="10">
    <source>
        <dbReference type="EMBL" id="CDO62184.1"/>
    </source>
</evidence>
<keyword evidence="6" id="KW-1133">Transmembrane helix</keyword>
<dbReference type="Pfam" id="PF00153">
    <property type="entry name" value="Mito_carr"/>
    <property type="match status" value="1"/>
</dbReference>
<keyword evidence="5" id="KW-0677">Repeat</keyword>
<dbReference type="VEuPathDB" id="PlasmoDB:PRG01_0109100"/>
<dbReference type="PANTHER" id="PTHR45683">
    <property type="entry name" value="MITOCHONDRIAL NICOTINAMIDE ADENINE DINUCLEOTIDE TRANSPORTER 1-RELATED-RELATED"/>
    <property type="match status" value="1"/>
</dbReference>
<dbReference type="EMBL" id="HG810762">
    <property type="protein sequence ID" value="CDO62184.1"/>
    <property type="molecule type" value="Genomic_DNA"/>
</dbReference>
<evidence type="ECO:0000256" key="5">
    <source>
        <dbReference type="ARBA" id="ARBA00022737"/>
    </source>
</evidence>
<protein>
    <recommendedName>
        <fullName evidence="12">Mitochondrial carrier protein</fullName>
    </recommendedName>
</protein>
<evidence type="ECO:0000256" key="9">
    <source>
        <dbReference type="RuleBase" id="RU000488"/>
    </source>
</evidence>
<name>A0A060RRM0_PLARE</name>
<dbReference type="InterPro" id="IPR018108">
    <property type="entry name" value="MCP_transmembrane"/>
</dbReference>
<evidence type="ECO:0000256" key="1">
    <source>
        <dbReference type="ARBA" id="ARBA00004141"/>
    </source>
</evidence>
<dbReference type="AlphaFoldDB" id="A0A060RRM0"/>
<evidence type="ECO:0000256" key="6">
    <source>
        <dbReference type="ARBA" id="ARBA00022989"/>
    </source>
</evidence>
<dbReference type="InterPro" id="IPR023395">
    <property type="entry name" value="MCP_dom_sf"/>
</dbReference>
<dbReference type="InterPro" id="IPR044712">
    <property type="entry name" value="SLC25A32-like"/>
</dbReference>
<evidence type="ECO:0000256" key="3">
    <source>
        <dbReference type="ARBA" id="ARBA00022448"/>
    </source>
</evidence>
<dbReference type="VEuPathDB" id="PlasmoDB:PRCDC_0106600"/>
<keyword evidence="7 8" id="KW-0472">Membrane</keyword>
<dbReference type="Gene3D" id="1.50.40.10">
    <property type="entry name" value="Mitochondrial carrier domain"/>
    <property type="match status" value="1"/>
</dbReference>
<dbReference type="PhylomeDB" id="A0A060RRM0"/>
<evidence type="ECO:0000256" key="8">
    <source>
        <dbReference type="PROSITE-ProRule" id="PRU00282"/>
    </source>
</evidence>
<keyword evidence="3 9" id="KW-0813">Transport</keyword>
<dbReference type="GO" id="GO:0016020">
    <property type="term" value="C:membrane"/>
    <property type="evidence" value="ECO:0007669"/>
    <property type="project" value="UniProtKB-SubCell"/>
</dbReference>
<keyword evidence="4 8" id="KW-0812">Transmembrane</keyword>
<gene>
    <name evidence="10" type="ORF">PRCDC_0106600</name>
</gene>